<evidence type="ECO:0000313" key="5">
    <source>
        <dbReference type="EMBL" id="KAF5581241.1"/>
    </source>
</evidence>
<keyword evidence="6" id="KW-1185">Reference proteome</keyword>
<accession>A0A8H5NVW0</accession>
<reference evidence="5 6" key="1">
    <citation type="submission" date="2020-05" db="EMBL/GenBank/DDBJ databases">
        <title>Identification and distribution of gene clusters putatively required for synthesis of sphingolipid metabolism inhibitors in phylogenetically diverse species of the filamentous fungus Fusarium.</title>
        <authorList>
            <person name="Kim H.-S."/>
            <person name="Busman M."/>
            <person name="Brown D.W."/>
            <person name="Divon H."/>
            <person name="Uhlig S."/>
            <person name="Proctor R.H."/>
        </authorList>
    </citation>
    <scope>NUCLEOTIDE SEQUENCE [LARGE SCALE GENOMIC DNA]</scope>
    <source>
        <strain evidence="5 6">NRRL 36939</strain>
    </source>
</reference>
<dbReference type="PANTHER" id="PTHR43918">
    <property type="entry name" value="ACETYLCHOLINESTERASE"/>
    <property type="match status" value="1"/>
</dbReference>
<dbReference type="Proteomes" id="UP000546213">
    <property type="component" value="Unassembled WGS sequence"/>
</dbReference>
<evidence type="ECO:0000259" key="4">
    <source>
        <dbReference type="Pfam" id="PF00135"/>
    </source>
</evidence>
<feature type="region of interest" description="Disordered" evidence="3">
    <location>
        <begin position="46"/>
        <end position="77"/>
    </location>
</feature>
<evidence type="ECO:0000256" key="2">
    <source>
        <dbReference type="ARBA" id="ARBA00022801"/>
    </source>
</evidence>
<dbReference type="Pfam" id="PF00135">
    <property type="entry name" value="COesterase"/>
    <property type="match status" value="1"/>
</dbReference>
<dbReference type="SUPFAM" id="SSF53474">
    <property type="entry name" value="alpha/beta-Hydrolases"/>
    <property type="match status" value="1"/>
</dbReference>
<evidence type="ECO:0000313" key="6">
    <source>
        <dbReference type="Proteomes" id="UP000546213"/>
    </source>
</evidence>
<dbReference type="GO" id="GO:0006581">
    <property type="term" value="P:acetylcholine catabolic process"/>
    <property type="evidence" value="ECO:0007669"/>
    <property type="project" value="TreeGrafter"/>
</dbReference>
<comment type="similarity">
    <text evidence="1">Belongs to the type-B carboxylesterase/lipase family.</text>
</comment>
<proteinExistence type="inferred from homology"/>
<evidence type="ECO:0000256" key="1">
    <source>
        <dbReference type="ARBA" id="ARBA00005964"/>
    </source>
</evidence>
<evidence type="ECO:0000256" key="3">
    <source>
        <dbReference type="SAM" id="MobiDB-lite"/>
    </source>
</evidence>
<dbReference type="AlphaFoldDB" id="A0A8H5NVW0"/>
<name>A0A8H5NVW0_9HYPO</name>
<dbReference type="InterPro" id="IPR050654">
    <property type="entry name" value="AChE-related_enzymes"/>
</dbReference>
<dbReference type="OrthoDB" id="6846267at2759"/>
<sequence>MTNIYIRESYIFNAAVHYFGGLPYAVPPTGQWRFRVPPRLTKDYRYGTATEPGKFTDGTKVCPQPPSSNTPDPSATSEDCLQLNIWVPAGPPPKQGWPAQCVWIPREQGIGR</sequence>
<organism evidence="5 6">
    <name type="scientific">Fusarium pseudocircinatum</name>
    <dbReference type="NCBI Taxonomy" id="56676"/>
    <lineage>
        <taxon>Eukaryota</taxon>
        <taxon>Fungi</taxon>
        <taxon>Dikarya</taxon>
        <taxon>Ascomycota</taxon>
        <taxon>Pezizomycotina</taxon>
        <taxon>Sordariomycetes</taxon>
        <taxon>Hypocreomycetidae</taxon>
        <taxon>Hypocreales</taxon>
        <taxon>Nectriaceae</taxon>
        <taxon>Fusarium</taxon>
        <taxon>Fusarium fujikuroi species complex</taxon>
    </lineage>
</organism>
<feature type="domain" description="Carboxylesterase type B" evidence="4">
    <location>
        <begin position="15"/>
        <end position="94"/>
    </location>
</feature>
<comment type="caution">
    <text evidence="5">The sequence shown here is derived from an EMBL/GenBank/DDBJ whole genome shotgun (WGS) entry which is preliminary data.</text>
</comment>
<dbReference type="GO" id="GO:0005886">
    <property type="term" value="C:plasma membrane"/>
    <property type="evidence" value="ECO:0007669"/>
    <property type="project" value="TreeGrafter"/>
</dbReference>
<dbReference type="EMBL" id="JAAOAS010000295">
    <property type="protein sequence ID" value="KAF5581241.1"/>
    <property type="molecule type" value="Genomic_DNA"/>
</dbReference>
<dbReference type="GO" id="GO:0019695">
    <property type="term" value="P:choline metabolic process"/>
    <property type="evidence" value="ECO:0007669"/>
    <property type="project" value="TreeGrafter"/>
</dbReference>
<dbReference type="PANTHER" id="PTHR43918:SF4">
    <property type="entry name" value="CARBOXYLIC ESTER HYDROLASE"/>
    <property type="match status" value="1"/>
</dbReference>
<gene>
    <name evidence="5" type="ORF">FPCIR_10234</name>
</gene>
<keyword evidence="2" id="KW-0378">Hydrolase</keyword>
<dbReference type="Gene3D" id="3.40.50.1820">
    <property type="entry name" value="alpha/beta hydrolase"/>
    <property type="match status" value="1"/>
</dbReference>
<protein>
    <submittedName>
        <fullName evidence="5">Triacylglycerol lipase V</fullName>
    </submittedName>
</protein>
<dbReference type="GO" id="GO:0003990">
    <property type="term" value="F:acetylcholinesterase activity"/>
    <property type="evidence" value="ECO:0007669"/>
    <property type="project" value="TreeGrafter"/>
</dbReference>
<dbReference type="InterPro" id="IPR002018">
    <property type="entry name" value="CarbesteraseB"/>
</dbReference>
<dbReference type="InterPro" id="IPR029058">
    <property type="entry name" value="AB_hydrolase_fold"/>
</dbReference>